<dbReference type="GO" id="GO:0016787">
    <property type="term" value="F:hydrolase activity"/>
    <property type="evidence" value="ECO:0007669"/>
    <property type="project" value="UniProtKB-KW"/>
</dbReference>
<dbReference type="InterPro" id="IPR029052">
    <property type="entry name" value="Metallo-depent_PP-like"/>
</dbReference>
<evidence type="ECO:0000256" key="2">
    <source>
        <dbReference type="ARBA" id="ARBA00022801"/>
    </source>
</evidence>
<gene>
    <name evidence="6" type="ORF">DK846_14795</name>
</gene>
<dbReference type="AlphaFoldDB" id="A0A2V2N1N1"/>
<dbReference type="Pfam" id="PF00149">
    <property type="entry name" value="Metallophos"/>
    <property type="match status" value="1"/>
</dbReference>
<dbReference type="RefSeq" id="WP_109969778.1">
    <property type="nucleotide sequence ID" value="NZ_CP176093.1"/>
</dbReference>
<dbReference type="Gene3D" id="3.60.21.10">
    <property type="match status" value="1"/>
</dbReference>
<protein>
    <recommendedName>
        <fullName evidence="5">Calcineurin-like phosphoesterase domain-containing protein</fullName>
    </recommendedName>
</protein>
<evidence type="ECO:0000256" key="4">
    <source>
        <dbReference type="ARBA" id="ARBA00025742"/>
    </source>
</evidence>
<keyword evidence="3" id="KW-0408">Iron</keyword>
<keyword evidence="1" id="KW-0479">Metal-binding</keyword>
<keyword evidence="2" id="KW-0378">Hydrolase</keyword>
<comment type="similarity">
    <text evidence="4">Belongs to the cyclic nucleotide phosphodiesterase class-III family.</text>
</comment>
<evidence type="ECO:0000313" key="7">
    <source>
        <dbReference type="Proteomes" id="UP000245657"/>
    </source>
</evidence>
<sequence>MSQYILHLSDLHIDDAGQADTYRTRLESDLKQELKIEKLDYLVISGDFSNTSVESEYSVAAEMIEKIITEFRLDKSRVVIVPGNHDLNWDLADESYTPKRTPPSGIFQDKVVSLGDKGYLVRDEEKYKKRFDHFNSYLYSQILKGESYPSDYADQILFVENPEDRILFLGFNSSWNIDPYFPDRSGINPEALNRAIDRVKDKVYDGWLKIAVFHHPVSGLEMMNDVFMQILAVHNFQIVLHGHIHTPNEGYYKYDTRRGIHIIGAGCFGKPTRIQDNPTPLQYNIIQYDTEQEQITVHTRKRDDHLGAWMADSRWSDKNHPDPYYHINLGQVKKKI</sequence>
<dbReference type="GO" id="GO:0046872">
    <property type="term" value="F:metal ion binding"/>
    <property type="evidence" value="ECO:0007669"/>
    <property type="project" value="UniProtKB-KW"/>
</dbReference>
<accession>A0A2V2N1N1</accession>
<dbReference type="InterPro" id="IPR050884">
    <property type="entry name" value="CNP_phosphodiesterase-III"/>
</dbReference>
<dbReference type="PANTHER" id="PTHR42988:SF2">
    <property type="entry name" value="CYCLIC NUCLEOTIDE PHOSPHODIESTERASE CBUA0032-RELATED"/>
    <property type="match status" value="1"/>
</dbReference>
<dbReference type="SUPFAM" id="SSF56300">
    <property type="entry name" value="Metallo-dependent phosphatases"/>
    <property type="match status" value="1"/>
</dbReference>
<reference evidence="6 7" key="1">
    <citation type="submission" date="2018-05" db="EMBL/GenBank/DDBJ databases">
        <title>Draft genome of Methanospirillum lacunae Ki8-1.</title>
        <authorList>
            <person name="Dueholm M.S."/>
            <person name="Nielsen P.H."/>
            <person name="Bakmann L.F."/>
            <person name="Otzen D.E."/>
        </authorList>
    </citation>
    <scope>NUCLEOTIDE SEQUENCE [LARGE SCALE GENOMIC DNA]</scope>
    <source>
        <strain evidence="6 7">Ki8-1</strain>
    </source>
</reference>
<name>A0A2V2N1N1_9EURY</name>
<dbReference type="EMBL" id="QGMY01000012">
    <property type="protein sequence ID" value="PWR70428.1"/>
    <property type="molecule type" value="Genomic_DNA"/>
</dbReference>
<evidence type="ECO:0000259" key="5">
    <source>
        <dbReference type="Pfam" id="PF00149"/>
    </source>
</evidence>
<organism evidence="6 7">
    <name type="scientific">Methanospirillum lacunae</name>
    <dbReference type="NCBI Taxonomy" id="668570"/>
    <lineage>
        <taxon>Archaea</taxon>
        <taxon>Methanobacteriati</taxon>
        <taxon>Methanobacteriota</taxon>
        <taxon>Stenosarchaea group</taxon>
        <taxon>Methanomicrobia</taxon>
        <taxon>Methanomicrobiales</taxon>
        <taxon>Methanospirillaceae</taxon>
        <taxon>Methanospirillum</taxon>
    </lineage>
</organism>
<dbReference type="PANTHER" id="PTHR42988">
    <property type="entry name" value="PHOSPHOHYDROLASE"/>
    <property type="match status" value="1"/>
</dbReference>
<evidence type="ECO:0000313" key="6">
    <source>
        <dbReference type="EMBL" id="PWR70428.1"/>
    </source>
</evidence>
<evidence type="ECO:0000256" key="3">
    <source>
        <dbReference type="ARBA" id="ARBA00023004"/>
    </source>
</evidence>
<proteinExistence type="inferred from homology"/>
<comment type="caution">
    <text evidence="6">The sequence shown here is derived from an EMBL/GenBank/DDBJ whole genome shotgun (WGS) entry which is preliminary data.</text>
</comment>
<dbReference type="InterPro" id="IPR004843">
    <property type="entry name" value="Calcineurin-like_PHP"/>
</dbReference>
<dbReference type="OrthoDB" id="7513at2157"/>
<evidence type="ECO:0000256" key="1">
    <source>
        <dbReference type="ARBA" id="ARBA00022723"/>
    </source>
</evidence>
<keyword evidence="7" id="KW-1185">Reference proteome</keyword>
<feature type="domain" description="Calcineurin-like phosphoesterase" evidence="5">
    <location>
        <begin position="5"/>
        <end position="247"/>
    </location>
</feature>
<dbReference type="GeneID" id="97548275"/>
<dbReference type="Proteomes" id="UP000245657">
    <property type="component" value="Unassembled WGS sequence"/>
</dbReference>